<dbReference type="SUPFAM" id="SSF55729">
    <property type="entry name" value="Acyl-CoA N-acyltransferases (Nat)"/>
    <property type="match status" value="1"/>
</dbReference>
<protein>
    <submittedName>
        <fullName evidence="1">Uncharacterized protein</fullName>
    </submittedName>
</protein>
<sequence length="71" mass="8170">MVVKMVISSVFEEFLGMERLEVNVDIRASQRVLEKVGFQKEGELRKYVIVIGKTIDVIVLQIWVANFKSVN</sequence>
<keyword evidence="2" id="KW-1185">Reference proteome</keyword>
<proteinExistence type="predicted"/>
<comment type="caution">
    <text evidence="1">The sequence shown here is derived from an EMBL/GenBank/DDBJ whole genome shotgun (WGS) entry which is preliminary data.</text>
</comment>
<dbReference type="InterPro" id="IPR016181">
    <property type="entry name" value="Acyl_CoA_acyltransferase"/>
</dbReference>
<accession>A0AAW0JEZ9</accession>
<organism evidence="1 2">
    <name type="scientific">Quercus suber</name>
    <name type="common">Cork oak</name>
    <dbReference type="NCBI Taxonomy" id="58331"/>
    <lineage>
        <taxon>Eukaryota</taxon>
        <taxon>Viridiplantae</taxon>
        <taxon>Streptophyta</taxon>
        <taxon>Embryophyta</taxon>
        <taxon>Tracheophyta</taxon>
        <taxon>Spermatophyta</taxon>
        <taxon>Magnoliopsida</taxon>
        <taxon>eudicotyledons</taxon>
        <taxon>Gunneridae</taxon>
        <taxon>Pentapetalae</taxon>
        <taxon>rosids</taxon>
        <taxon>fabids</taxon>
        <taxon>Fagales</taxon>
        <taxon>Fagaceae</taxon>
        <taxon>Quercus</taxon>
    </lineage>
</organism>
<evidence type="ECO:0000313" key="2">
    <source>
        <dbReference type="Proteomes" id="UP000237347"/>
    </source>
</evidence>
<dbReference type="AlphaFoldDB" id="A0AAW0JEZ9"/>
<dbReference type="EMBL" id="PKMF04000588">
    <property type="protein sequence ID" value="KAK7824986.1"/>
    <property type="molecule type" value="Genomic_DNA"/>
</dbReference>
<name>A0AAW0JEZ9_QUESU</name>
<dbReference type="PANTHER" id="PTHR46067">
    <property type="entry name" value="ACYL-COA N-ACYLTRANSFERASES (NAT) SUPERFAMILY PROTEIN"/>
    <property type="match status" value="1"/>
</dbReference>
<evidence type="ECO:0000313" key="1">
    <source>
        <dbReference type="EMBL" id="KAK7824986.1"/>
    </source>
</evidence>
<dbReference type="Gene3D" id="3.40.630.30">
    <property type="match status" value="1"/>
</dbReference>
<dbReference type="Proteomes" id="UP000237347">
    <property type="component" value="Unassembled WGS sequence"/>
</dbReference>
<gene>
    <name evidence="1" type="ORF">CFP56_033891</name>
</gene>
<reference evidence="1 2" key="1">
    <citation type="journal article" date="2018" name="Sci. Data">
        <title>The draft genome sequence of cork oak.</title>
        <authorList>
            <person name="Ramos A.M."/>
            <person name="Usie A."/>
            <person name="Barbosa P."/>
            <person name="Barros P.M."/>
            <person name="Capote T."/>
            <person name="Chaves I."/>
            <person name="Simoes F."/>
            <person name="Abreu I."/>
            <person name="Carrasquinho I."/>
            <person name="Faro C."/>
            <person name="Guimaraes J.B."/>
            <person name="Mendonca D."/>
            <person name="Nobrega F."/>
            <person name="Rodrigues L."/>
            <person name="Saibo N.J.M."/>
            <person name="Varela M.C."/>
            <person name="Egas C."/>
            <person name="Matos J."/>
            <person name="Miguel C.M."/>
            <person name="Oliveira M.M."/>
            <person name="Ricardo C.P."/>
            <person name="Goncalves S."/>
        </authorList>
    </citation>
    <scope>NUCLEOTIDE SEQUENCE [LARGE SCALE GENOMIC DNA]</scope>
    <source>
        <strain evidence="2">cv. HL8</strain>
    </source>
</reference>
<dbReference type="PANTHER" id="PTHR46067:SF24">
    <property type="entry name" value="ACYL-COA N-ACYLTRANSFERASES (NAT) SUPERFAMILY PROTEIN"/>
    <property type="match status" value="1"/>
</dbReference>